<sequence>MLNRAVIDEYLGHLGLPEPAEPSVGALFALHRAHVERVPYETLDIQLGRPTTIDPADSIARILRGRGGYCFHLNGAFGTLLAALGFRTRWHVGGVQDRSPEAEAGATGDHLVLTVDCEGERWMVDVGLGDGLYEPLPLREGEYRQGPFTYRLTASKAEVGDWRFEHDPQGSLLGMDFLAEPARQADFEARHRWLSTSPESPFARAACAIRRDAEGTDALRGCMLVRVDAAGRHRHEITDPGEWYATLADRFGMPLTELGPAEREALWQQVLAVHQIWKERTAEHA</sequence>
<dbReference type="RefSeq" id="WP_344635440.1">
    <property type="nucleotide sequence ID" value="NZ_BAAATR010000005.1"/>
</dbReference>
<gene>
    <name evidence="2" type="ORF">GCM10010430_14910</name>
</gene>
<keyword evidence="3" id="KW-1185">Reference proteome</keyword>
<name>A0ABP5QGG2_9ACTN</name>
<dbReference type="Proteomes" id="UP001500305">
    <property type="component" value="Unassembled WGS sequence"/>
</dbReference>
<evidence type="ECO:0000256" key="1">
    <source>
        <dbReference type="ARBA" id="ARBA00006547"/>
    </source>
</evidence>
<dbReference type="PANTHER" id="PTHR11786">
    <property type="entry name" value="N-HYDROXYARYLAMINE O-ACETYLTRANSFERASE"/>
    <property type="match status" value="1"/>
</dbReference>
<accession>A0ABP5QGG2</accession>
<evidence type="ECO:0000313" key="2">
    <source>
        <dbReference type="EMBL" id="GAA2235176.1"/>
    </source>
</evidence>
<reference evidence="3" key="1">
    <citation type="journal article" date="2019" name="Int. J. Syst. Evol. Microbiol.">
        <title>The Global Catalogue of Microorganisms (GCM) 10K type strain sequencing project: providing services to taxonomists for standard genome sequencing and annotation.</title>
        <authorList>
            <consortium name="The Broad Institute Genomics Platform"/>
            <consortium name="The Broad Institute Genome Sequencing Center for Infectious Disease"/>
            <person name="Wu L."/>
            <person name="Ma J."/>
        </authorList>
    </citation>
    <scope>NUCLEOTIDE SEQUENCE [LARGE SCALE GENOMIC DNA]</scope>
    <source>
        <strain evidence="3">JCM 7356</strain>
    </source>
</reference>
<protein>
    <submittedName>
        <fullName evidence="2">Arylamine N-acetyltransferase</fullName>
    </submittedName>
</protein>
<organism evidence="2 3">
    <name type="scientific">Kitasatospora cystarginea</name>
    <dbReference type="NCBI Taxonomy" id="58350"/>
    <lineage>
        <taxon>Bacteria</taxon>
        <taxon>Bacillati</taxon>
        <taxon>Actinomycetota</taxon>
        <taxon>Actinomycetes</taxon>
        <taxon>Kitasatosporales</taxon>
        <taxon>Streptomycetaceae</taxon>
        <taxon>Kitasatospora</taxon>
    </lineage>
</organism>
<dbReference type="Gene3D" id="2.40.128.150">
    <property type="entry name" value="Cysteine proteinases"/>
    <property type="match status" value="1"/>
</dbReference>
<comment type="caution">
    <text evidence="2">The sequence shown here is derived from an EMBL/GenBank/DDBJ whole genome shotgun (WGS) entry which is preliminary data.</text>
</comment>
<proteinExistence type="inferred from homology"/>
<dbReference type="InterPro" id="IPR038765">
    <property type="entry name" value="Papain-like_cys_pep_sf"/>
</dbReference>
<dbReference type="EMBL" id="BAAATR010000005">
    <property type="protein sequence ID" value="GAA2235176.1"/>
    <property type="molecule type" value="Genomic_DNA"/>
</dbReference>
<dbReference type="SUPFAM" id="SSF54001">
    <property type="entry name" value="Cysteine proteinases"/>
    <property type="match status" value="1"/>
</dbReference>
<dbReference type="Gene3D" id="3.30.2140.10">
    <property type="entry name" value="Arylamine N-acetyltransferase"/>
    <property type="match status" value="1"/>
</dbReference>
<dbReference type="InterPro" id="IPR001447">
    <property type="entry name" value="Arylamine_N-AcTrfase"/>
</dbReference>
<evidence type="ECO:0000313" key="3">
    <source>
        <dbReference type="Proteomes" id="UP001500305"/>
    </source>
</evidence>
<comment type="similarity">
    <text evidence="1">Belongs to the arylamine N-acetyltransferase family.</text>
</comment>
<dbReference type="Pfam" id="PF00797">
    <property type="entry name" value="Acetyltransf_2"/>
    <property type="match status" value="1"/>
</dbReference>
<dbReference type="PANTHER" id="PTHR11786:SF0">
    <property type="entry name" value="ARYLAMINE N-ACETYLTRANSFERASE 4-RELATED"/>
    <property type="match status" value="1"/>
</dbReference>